<keyword evidence="11" id="KW-0966">Cell projection</keyword>
<keyword evidence="10" id="KW-0997">Cell inner membrane</keyword>
<dbReference type="GO" id="GO:0005886">
    <property type="term" value="C:plasma membrane"/>
    <property type="evidence" value="ECO:0007669"/>
    <property type="project" value="UniProtKB-SubCell"/>
</dbReference>
<evidence type="ECO:0000256" key="5">
    <source>
        <dbReference type="ARBA" id="ARBA00022500"/>
    </source>
</evidence>
<dbReference type="EMBL" id="JQEC01000004">
    <property type="protein sequence ID" value="KGJ97027.1"/>
    <property type="molecule type" value="Genomic_DNA"/>
</dbReference>
<dbReference type="RefSeq" id="WP_033080784.1">
    <property type="nucleotide sequence ID" value="NZ_JQEC01000004.1"/>
</dbReference>
<organism evidence="11 12">
    <name type="scientific">Colwellia psychrerythraea</name>
    <name type="common">Vibrio psychroerythus</name>
    <dbReference type="NCBI Taxonomy" id="28229"/>
    <lineage>
        <taxon>Bacteria</taxon>
        <taxon>Pseudomonadati</taxon>
        <taxon>Pseudomonadota</taxon>
        <taxon>Gammaproteobacteria</taxon>
        <taxon>Alteromonadales</taxon>
        <taxon>Colwelliaceae</taxon>
        <taxon>Colwellia</taxon>
    </lineage>
</organism>
<evidence type="ECO:0000256" key="9">
    <source>
        <dbReference type="ARBA" id="ARBA00023136"/>
    </source>
</evidence>
<evidence type="ECO:0000256" key="2">
    <source>
        <dbReference type="ARBA" id="ARBA00004162"/>
    </source>
</evidence>
<evidence type="ECO:0000313" key="12">
    <source>
        <dbReference type="Proteomes" id="UP000029868"/>
    </source>
</evidence>
<keyword evidence="11" id="KW-0282">Flagellum</keyword>
<keyword evidence="4" id="KW-1003">Cell membrane</keyword>
<dbReference type="AlphaFoldDB" id="A0A099L4G3"/>
<comment type="subcellular location">
    <subcellularLocation>
        <location evidence="10">Cell inner membrane</location>
    </subcellularLocation>
    <subcellularLocation>
        <location evidence="2">Cell membrane</location>
        <topology evidence="2">Single-pass membrane protein</topology>
    </subcellularLocation>
</comment>
<evidence type="ECO:0000256" key="10">
    <source>
        <dbReference type="RuleBase" id="RU364125"/>
    </source>
</evidence>
<comment type="function">
    <text evidence="1 10">Controls the rotational direction of flagella during chemotaxis.</text>
</comment>
<keyword evidence="7 10" id="KW-0283">Flagellar rotation</keyword>
<evidence type="ECO:0000256" key="8">
    <source>
        <dbReference type="ARBA" id="ARBA00022989"/>
    </source>
</evidence>
<evidence type="ECO:0000256" key="3">
    <source>
        <dbReference type="ARBA" id="ARBA00008281"/>
    </source>
</evidence>
<dbReference type="Proteomes" id="UP000029868">
    <property type="component" value="Unassembled WGS sequence"/>
</dbReference>
<keyword evidence="9 10" id="KW-0472">Membrane</keyword>
<dbReference type="NCBIfam" id="NF004285">
    <property type="entry name" value="PRK05696.1"/>
    <property type="match status" value="1"/>
</dbReference>
<name>A0A099L4G3_COLPS</name>
<dbReference type="GO" id="GO:0006935">
    <property type="term" value="P:chemotaxis"/>
    <property type="evidence" value="ECO:0007669"/>
    <property type="project" value="UniProtKB-KW"/>
</dbReference>
<evidence type="ECO:0000256" key="6">
    <source>
        <dbReference type="ARBA" id="ARBA00022692"/>
    </source>
</evidence>
<dbReference type="GO" id="GO:0071978">
    <property type="term" value="P:bacterial-type flagellum-dependent swarming motility"/>
    <property type="evidence" value="ECO:0007669"/>
    <property type="project" value="TreeGrafter"/>
</dbReference>
<keyword evidence="11" id="KW-0969">Cilium</keyword>
<dbReference type="OrthoDB" id="5829285at2"/>
<gene>
    <name evidence="11" type="ORF">GAB14E_1495</name>
</gene>
<dbReference type="PANTHER" id="PTHR35091">
    <property type="entry name" value="FLAGELLAR PROTEIN FLIL"/>
    <property type="match status" value="1"/>
</dbReference>
<keyword evidence="5 10" id="KW-0145">Chemotaxis</keyword>
<evidence type="ECO:0000256" key="7">
    <source>
        <dbReference type="ARBA" id="ARBA00022779"/>
    </source>
</evidence>
<sequence>MADEKENAKEGELELDNSGKKKKMIIIIIAVVVLLGGAGAGYFFFMGGSDKATSQTDIDAALDSDSGEAAAPEVDAGAQLGSALYVPMPRPFRFNVPGAARDRFVEIRVQLLVRGGDNEENAKMHIPLIESTLLGVFSQANADDLATSAGKTSLKQKSLAAVQKIMTDIEGDKTIEKVLFTGFVMQ</sequence>
<dbReference type="InterPro" id="IPR005503">
    <property type="entry name" value="FliL"/>
</dbReference>
<dbReference type="Pfam" id="PF03748">
    <property type="entry name" value="FliL"/>
    <property type="match status" value="1"/>
</dbReference>
<dbReference type="PATRIC" id="fig|28229.3.peg.657"/>
<comment type="caution">
    <text evidence="11">The sequence shown here is derived from an EMBL/GenBank/DDBJ whole genome shotgun (WGS) entry which is preliminary data.</text>
</comment>
<reference evidence="11 12" key="1">
    <citation type="submission" date="2014-08" db="EMBL/GenBank/DDBJ databases">
        <title>Genomic and Phenotypic Diversity of Colwellia psychrerythraea strains from Disparate Marine Basins.</title>
        <authorList>
            <person name="Techtmann S.M."/>
            <person name="Stelling S.C."/>
            <person name="Utturkar S.M."/>
            <person name="Alshibli N."/>
            <person name="Harris A."/>
            <person name="Brown S.D."/>
            <person name="Hazen T.C."/>
        </authorList>
    </citation>
    <scope>NUCLEOTIDE SEQUENCE [LARGE SCALE GENOMIC DNA]</scope>
    <source>
        <strain evidence="11 12">GAB14E</strain>
    </source>
</reference>
<dbReference type="GO" id="GO:0009425">
    <property type="term" value="C:bacterial-type flagellum basal body"/>
    <property type="evidence" value="ECO:0007669"/>
    <property type="project" value="InterPro"/>
</dbReference>
<feature type="transmembrane region" description="Helical" evidence="10">
    <location>
        <begin position="24"/>
        <end position="45"/>
    </location>
</feature>
<evidence type="ECO:0000256" key="4">
    <source>
        <dbReference type="ARBA" id="ARBA00022475"/>
    </source>
</evidence>
<comment type="similarity">
    <text evidence="3 10">Belongs to the FliL family.</text>
</comment>
<dbReference type="PANTHER" id="PTHR35091:SF2">
    <property type="entry name" value="FLAGELLAR PROTEIN FLIL"/>
    <property type="match status" value="1"/>
</dbReference>
<keyword evidence="8 10" id="KW-1133">Transmembrane helix</keyword>
<proteinExistence type="inferred from homology"/>
<keyword evidence="6 10" id="KW-0812">Transmembrane</keyword>
<evidence type="ECO:0000256" key="1">
    <source>
        <dbReference type="ARBA" id="ARBA00002254"/>
    </source>
</evidence>
<evidence type="ECO:0000313" key="11">
    <source>
        <dbReference type="EMBL" id="KGJ97027.1"/>
    </source>
</evidence>
<accession>A0A099L4G3</accession>
<protein>
    <recommendedName>
        <fullName evidence="10">Flagellar protein FliL</fullName>
    </recommendedName>
</protein>